<dbReference type="Proteomes" id="UP000824123">
    <property type="component" value="Unassembled WGS sequence"/>
</dbReference>
<name>A0A9D1LPM5_9FIRM</name>
<dbReference type="AlphaFoldDB" id="A0A9D1LPM5"/>
<gene>
    <name evidence="1" type="ORF">IAC59_00590</name>
</gene>
<reference evidence="1" key="1">
    <citation type="submission" date="2020-10" db="EMBL/GenBank/DDBJ databases">
        <authorList>
            <person name="Gilroy R."/>
        </authorList>
    </citation>
    <scope>NUCLEOTIDE SEQUENCE</scope>
    <source>
        <strain evidence="1">ChiSxjej2B14-8506</strain>
    </source>
</reference>
<proteinExistence type="predicted"/>
<protein>
    <recommendedName>
        <fullName evidence="3">4-oxalocrotonate tautomerase</fullName>
    </recommendedName>
</protein>
<evidence type="ECO:0000313" key="2">
    <source>
        <dbReference type="Proteomes" id="UP000824123"/>
    </source>
</evidence>
<sequence>MPFINIHIGKQLTAEQKAELYQMVAERMPILPTKDRDNTMVEISAGRDMYMGGEPRELIFVDMRVFKPSPEAAKREFIATLAAEFDKRLGIPADRQYYNIIELDTWGAHGKLLT</sequence>
<dbReference type="EMBL" id="DVNK01000005">
    <property type="protein sequence ID" value="HIU45738.1"/>
    <property type="molecule type" value="Genomic_DNA"/>
</dbReference>
<accession>A0A9D1LPM5</accession>
<reference evidence="1" key="2">
    <citation type="journal article" date="2021" name="PeerJ">
        <title>Extensive microbial diversity within the chicken gut microbiome revealed by metagenomics and culture.</title>
        <authorList>
            <person name="Gilroy R."/>
            <person name="Ravi A."/>
            <person name="Getino M."/>
            <person name="Pursley I."/>
            <person name="Horton D.L."/>
            <person name="Alikhan N.F."/>
            <person name="Baker D."/>
            <person name="Gharbi K."/>
            <person name="Hall N."/>
            <person name="Watson M."/>
            <person name="Adriaenssens E.M."/>
            <person name="Foster-Nyarko E."/>
            <person name="Jarju S."/>
            <person name="Secka A."/>
            <person name="Antonio M."/>
            <person name="Oren A."/>
            <person name="Chaudhuri R.R."/>
            <person name="La Ragione R."/>
            <person name="Hildebrand F."/>
            <person name="Pallen M.J."/>
        </authorList>
    </citation>
    <scope>NUCLEOTIDE SEQUENCE</scope>
    <source>
        <strain evidence="1">ChiSxjej2B14-8506</strain>
    </source>
</reference>
<organism evidence="1 2">
    <name type="scientific">Candidatus Fimadaptatus faecigallinarum</name>
    <dbReference type="NCBI Taxonomy" id="2840814"/>
    <lineage>
        <taxon>Bacteria</taxon>
        <taxon>Bacillati</taxon>
        <taxon>Bacillota</taxon>
        <taxon>Clostridia</taxon>
        <taxon>Eubacteriales</taxon>
        <taxon>Candidatus Fimadaptatus</taxon>
    </lineage>
</organism>
<comment type="caution">
    <text evidence="1">The sequence shown here is derived from an EMBL/GenBank/DDBJ whole genome shotgun (WGS) entry which is preliminary data.</text>
</comment>
<dbReference type="SUPFAM" id="SSF55331">
    <property type="entry name" value="Tautomerase/MIF"/>
    <property type="match status" value="1"/>
</dbReference>
<evidence type="ECO:0008006" key="3">
    <source>
        <dbReference type="Google" id="ProtNLM"/>
    </source>
</evidence>
<dbReference type="Gene3D" id="3.30.429.10">
    <property type="entry name" value="Macrophage Migration Inhibitory Factor"/>
    <property type="match status" value="1"/>
</dbReference>
<evidence type="ECO:0000313" key="1">
    <source>
        <dbReference type="EMBL" id="HIU45738.1"/>
    </source>
</evidence>
<dbReference type="InterPro" id="IPR014347">
    <property type="entry name" value="Tautomerase/MIF_sf"/>
</dbReference>